<reference evidence="1 2" key="1">
    <citation type="submission" date="2020-07" db="EMBL/GenBank/DDBJ databases">
        <title>Complete genome sequence of Mycolicibacterium litorale like strain isolated from cardiac implantable electronic device infection.</title>
        <authorList>
            <person name="Fukano H."/>
            <person name="Miyama H."/>
            <person name="Hoshino Y."/>
        </authorList>
    </citation>
    <scope>NUCLEOTIDE SEQUENCE [LARGE SCALE GENOMIC DNA]</scope>
    <source>
        <strain evidence="1 2">NIIDNTM18</strain>
    </source>
</reference>
<name>A0A6S6P194_9MYCO</name>
<dbReference type="EMBL" id="AP023287">
    <property type="protein sequence ID" value="BCI51281.1"/>
    <property type="molecule type" value="Genomic_DNA"/>
</dbReference>
<accession>A0A6S6P194</accession>
<organism evidence="1 2">
    <name type="scientific">Mycolicibacterium litorale</name>
    <dbReference type="NCBI Taxonomy" id="758802"/>
    <lineage>
        <taxon>Bacteria</taxon>
        <taxon>Bacillati</taxon>
        <taxon>Actinomycetota</taxon>
        <taxon>Actinomycetes</taxon>
        <taxon>Mycobacteriales</taxon>
        <taxon>Mycobacteriaceae</taxon>
        <taxon>Mycolicibacterium</taxon>
    </lineage>
</organism>
<dbReference type="Proteomes" id="UP000515734">
    <property type="component" value="Chromosome"/>
</dbReference>
<evidence type="ECO:0000313" key="1">
    <source>
        <dbReference type="EMBL" id="BCI51281.1"/>
    </source>
</evidence>
<gene>
    <name evidence="1" type="ORF">NIIDNTM18_05590</name>
</gene>
<dbReference type="AlphaFoldDB" id="A0A6S6P194"/>
<dbReference type="RefSeq" id="WP_185294268.1">
    <property type="nucleotide sequence ID" value="NZ_AP023287.1"/>
</dbReference>
<proteinExistence type="predicted"/>
<protein>
    <recommendedName>
        <fullName evidence="3">Peptidase M50</fullName>
    </recommendedName>
</protein>
<evidence type="ECO:0000313" key="2">
    <source>
        <dbReference type="Proteomes" id="UP000515734"/>
    </source>
</evidence>
<evidence type="ECO:0008006" key="3">
    <source>
        <dbReference type="Google" id="ProtNLM"/>
    </source>
</evidence>
<sequence>MSASDGAADVVVLRFGDRRVPRALTGPDTVDVAGSADVDAASSGARRLVVVGGDADVATVLTRLMRTERLGVELAVATGWLSARRALTAPARRVPLIRDDAGIAIVGYAEWRASPSSGGTLVGEGIVDDTTLFSGETTGVRIEPTAEMPGLRAAALSGRGRPGRWVAGRAAQLGTTGARVIRDGVDGAREVKRSTFYRHTEGWLRVG</sequence>